<accession>A0ABQ6B7N1</accession>
<sequence length="260" mass="29118">MSSDDFIVDPLRDFEVHGHAKALRRFLGWENSERVDPLDLESVNEIWTVRGKKRFRFEVVSDAELPDDSGLTTYDGTCIVVKIPRRIRHKAFMGDGYARYTIAHEFGHAVLHVDQLLKGATLPRRRVGNVTPAWIPKFKSAEHQAMVFGAAFLINDATARGLSSADEVSVQAGVSLTAARIYFERVQEELARPAVAARVQKIADEVREILSSNPVSPQTSYLSEVCSCCGQQKLFPVGHKFMCQACDTVYDRFQDGDEVQ</sequence>
<comment type="caution">
    <text evidence="1">The sequence shown here is derived from an EMBL/GenBank/DDBJ whole genome shotgun (WGS) entry which is preliminary data.</text>
</comment>
<dbReference type="EMBL" id="BSOW01000018">
    <property type="protein sequence ID" value="GLR88208.1"/>
    <property type="molecule type" value="Genomic_DNA"/>
</dbReference>
<protein>
    <recommendedName>
        <fullName evidence="3">IrrE N-terminal-like domain-containing protein</fullName>
    </recommendedName>
</protein>
<reference evidence="2" key="1">
    <citation type="journal article" date="2019" name="Int. J. Syst. Evol. Microbiol.">
        <title>The Global Catalogue of Microorganisms (GCM) 10K type strain sequencing project: providing services to taxonomists for standard genome sequencing and annotation.</title>
        <authorList>
            <consortium name="The Broad Institute Genomics Platform"/>
            <consortium name="The Broad Institute Genome Sequencing Center for Infectious Disease"/>
            <person name="Wu L."/>
            <person name="Ma J."/>
        </authorList>
    </citation>
    <scope>NUCLEOTIDE SEQUENCE [LARGE SCALE GENOMIC DNA]</scope>
    <source>
        <strain evidence="2">NBRC 102520</strain>
    </source>
</reference>
<dbReference type="RefSeq" id="WP_284269469.1">
    <property type="nucleotide sequence ID" value="NZ_BSOW01000018.1"/>
</dbReference>
<evidence type="ECO:0000313" key="1">
    <source>
        <dbReference type="EMBL" id="GLR88208.1"/>
    </source>
</evidence>
<evidence type="ECO:0000313" key="2">
    <source>
        <dbReference type="Proteomes" id="UP001156905"/>
    </source>
</evidence>
<dbReference type="Proteomes" id="UP001156905">
    <property type="component" value="Unassembled WGS sequence"/>
</dbReference>
<gene>
    <name evidence="1" type="ORF">GCM10007857_49200</name>
</gene>
<organism evidence="1 2">
    <name type="scientific">Bradyrhizobium iriomotense</name>
    <dbReference type="NCBI Taxonomy" id="441950"/>
    <lineage>
        <taxon>Bacteria</taxon>
        <taxon>Pseudomonadati</taxon>
        <taxon>Pseudomonadota</taxon>
        <taxon>Alphaproteobacteria</taxon>
        <taxon>Hyphomicrobiales</taxon>
        <taxon>Nitrobacteraceae</taxon>
        <taxon>Bradyrhizobium</taxon>
    </lineage>
</organism>
<name>A0ABQ6B7N1_9BRAD</name>
<keyword evidence="2" id="KW-1185">Reference proteome</keyword>
<proteinExistence type="predicted"/>
<evidence type="ECO:0008006" key="3">
    <source>
        <dbReference type="Google" id="ProtNLM"/>
    </source>
</evidence>